<dbReference type="SUPFAM" id="SSF50156">
    <property type="entry name" value="PDZ domain-like"/>
    <property type="match status" value="1"/>
</dbReference>
<reference evidence="4" key="1">
    <citation type="submission" date="2016-10" db="EMBL/GenBank/DDBJ databases">
        <authorList>
            <person name="Varghese N."/>
            <person name="Submissions S."/>
        </authorList>
    </citation>
    <scope>NUCLEOTIDE SEQUENCE [LARGE SCALE GENOMIC DNA]</scope>
    <source>
        <strain evidence="4">DSM 19083</strain>
    </source>
</reference>
<evidence type="ECO:0000313" key="3">
    <source>
        <dbReference type="EMBL" id="SFE79658.1"/>
    </source>
</evidence>
<dbReference type="InterPro" id="IPR036034">
    <property type="entry name" value="PDZ_sf"/>
</dbReference>
<dbReference type="EMBL" id="FONZ01000001">
    <property type="protein sequence ID" value="SFE79658.1"/>
    <property type="molecule type" value="Genomic_DNA"/>
</dbReference>
<dbReference type="GO" id="GO:0004252">
    <property type="term" value="F:serine-type endopeptidase activity"/>
    <property type="evidence" value="ECO:0007669"/>
    <property type="project" value="InterPro"/>
</dbReference>
<keyword evidence="4" id="KW-1185">Reference proteome</keyword>
<dbReference type="GO" id="GO:0006508">
    <property type="term" value="P:proteolysis"/>
    <property type="evidence" value="ECO:0007669"/>
    <property type="project" value="InterPro"/>
</dbReference>
<keyword evidence="1" id="KW-0812">Transmembrane</keyword>
<keyword evidence="1" id="KW-1133">Transmembrane helix</keyword>
<evidence type="ECO:0000256" key="1">
    <source>
        <dbReference type="SAM" id="Phobius"/>
    </source>
</evidence>
<keyword evidence="1" id="KW-0472">Membrane</keyword>
<evidence type="ECO:0000259" key="2">
    <source>
        <dbReference type="PROSITE" id="PS50106"/>
    </source>
</evidence>
<dbReference type="STRING" id="285351.SAMN04488035_0555"/>
<dbReference type="PROSITE" id="PS50106">
    <property type="entry name" value="PDZ"/>
    <property type="match status" value="1"/>
</dbReference>
<dbReference type="InterPro" id="IPR020568">
    <property type="entry name" value="Ribosomal_Su5_D2-typ_SF"/>
</dbReference>
<dbReference type="AlphaFoldDB" id="A0A1I2DGT6"/>
<organism evidence="3 4">
    <name type="scientific">Flavimobilis marinus</name>
    <dbReference type="NCBI Taxonomy" id="285351"/>
    <lineage>
        <taxon>Bacteria</taxon>
        <taxon>Bacillati</taxon>
        <taxon>Actinomycetota</taxon>
        <taxon>Actinomycetes</taxon>
        <taxon>Micrococcales</taxon>
        <taxon>Jonesiaceae</taxon>
        <taxon>Flavimobilis</taxon>
    </lineage>
</organism>
<dbReference type="InterPro" id="IPR014721">
    <property type="entry name" value="Ribsml_uS5_D2-typ_fold_subgr"/>
</dbReference>
<accession>A0A1I2DGT6</accession>
<protein>
    <submittedName>
        <fullName evidence="3">PDZ domain-containing protein</fullName>
    </submittedName>
</protein>
<feature type="transmembrane region" description="Helical" evidence="1">
    <location>
        <begin position="26"/>
        <end position="46"/>
    </location>
</feature>
<feature type="domain" description="PDZ" evidence="2">
    <location>
        <begin position="140"/>
        <end position="217"/>
    </location>
</feature>
<evidence type="ECO:0000313" key="4">
    <source>
        <dbReference type="Proteomes" id="UP000198520"/>
    </source>
</evidence>
<dbReference type="Gene3D" id="3.30.230.10">
    <property type="match status" value="1"/>
</dbReference>
<dbReference type="SUPFAM" id="SSF54211">
    <property type="entry name" value="Ribosomal protein S5 domain 2-like"/>
    <property type="match status" value="1"/>
</dbReference>
<dbReference type="InterPro" id="IPR008269">
    <property type="entry name" value="Lon_proteolytic"/>
</dbReference>
<sequence>MPVPEHLTNDQPVVEAPLAARPSRRAVTYSVSMVVAAIGLAALSVLPTTYVVRAPGPTFDTLGVSGERPVITVAGTETFPTTGELRLTTVSGSGSPDNRVPLLRVVKAWVDPDEAVYPLEAIYPEGQTQDEIAAVTTAQMVSSQEAATVAALVKLGYEVSATMTIAEAVDGSGAAGIVEPGDVVTTLEGTEVVSYQQLVGMLDEIEAGTTVTLGVDRAGAEVDLEITTTAHEADGSAFLGVLLTTDFDFPVDVDMQLQDVGGSSAGMMFALGLMDKLTPADEAAGEVVAGTGTMSITGEVGPIGGIQFKLDGAVRDGARWFLAPVENCDEVVGNVPDGLGVVAVATLDEAYAALEAIGSGDTAGLPSCG</sequence>
<dbReference type="InterPro" id="IPR001478">
    <property type="entry name" value="PDZ"/>
</dbReference>
<gene>
    <name evidence="3" type="ORF">SAMN04488035_0555</name>
</gene>
<proteinExistence type="predicted"/>
<dbReference type="Pfam" id="PF05362">
    <property type="entry name" value="Lon_C"/>
    <property type="match status" value="1"/>
</dbReference>
<dbReference type="GO" id="GO:0004176">
    <property type="term" value="F:ATP-dependent peptidase activity"/>
    <property type="evidence" value="ECO:0007669"/>
    <property type="project" value="InterPro"/>
</dbReference>
<dbReference type="Proteomes" id="UP000198520">
    <property type="component" value="Unassembled WGS sequence"/>
</dbReference>
<name>A0A1I2DGT6_9MICO</name>